<dbReference type="Gramene" id="ORUFI03G23390.1">
    <property type="protein sequence ID" value="ORUFI03G23390.1"/>
    <property type="gene ID" value="ORUFI03G23390"/>
</dbReference>
<sequence>MFGTLDAISSSQANFVVSARQEDLCSHYNSCMMKSSWHCRSSLSICSFSAAQSH</sequence>
<dbReference type="EnsemblPlants" id="ORUFI03G23390.1">
    <property type="protein sequence ID" value="ORUFI03G23390.1"/>
    <property type="gene ID" value="ORUFI03G23390"/>
</dbReference>
<keyword evidence="2" id="KW-1185">Reference proteome</keyword>
<organism evidence="1 2">
    <name type="scientific">Oryza rufipogon</name>
    <name type="common">Brownbeard rice</name>
    <name type="synonym">Asian wild rice</name>
    <dbReference type="NCBI Taxonomy" id="4529"/>
    <lineage>
        <taxon>Eukaryota</taxon>
        <taxon>Viridiplantae</taxon>
        <taxon>Streptophyta</taxon>
        <taxon>Embryophyta</taxon>
        <taxon>Tracheophyta</taxon>
        <taxon>Spermatophyta</taxon>
        <taxon>Magnoliopsida</taxon>
        <taxon>Liliopsida</taxon>
        <taxon>Poales</taxon>
        <taxon>Poaceae</taxon>
        <taxon>BOP clade</taxon>
        <taxon>Oryzoideae</taxon>
        <taxon>Oryzeae</taxon>
        <taxon>Oryzinae</taxon>
        <taxon>Oryza</taxon>
    </lineage>
</organism>
<protein>
    <submittedName>
        <fullName evidence="1">Uncharacterized protein</fullName>
    </submittedName>
</protein>
<evidence type="ECO:0000313" key="2">
    <source>
        <dbReference type="Proteomes" id="UP000008022"/>
    </source>
</evidence>
<proteinExistence type="predicted"/>
<reference evidence="1" key="2">
    <citation type="submission" date="2015-06" db="UniProtKB">
        <authorList>
            <consortium name="EnsemblPlants"/>
        </authorList>
    </citation>
    <scope>IDENTIFICATION</scope>
</reference>
<reference evidence="2" key="1">
    <citation type="submission" date="2013-06" db="EMBL/GenBank/DDBJ databases">
        <authorList>
            <person name="Zhao Q."/>
        </authorList>
    </citation>
    <scope>NUCLEOTIDE SEQUENCE</scope>
    <source>
        <strain evidence="2">cv. W1943</strain>
    </source>
</reference>
<accession>A0A0E0NX07</accession>
<dbReference type="HOGENOM" id="CLU_3053712_0_0_1"/>
<dbReference type="AlphaFoldDB" id="A0A0E0NX07"/>
<dbReference type="Proteomes" id="UP000008022">
    <property type="component" value="Unassembled WGS sequence"/>
</dbReference>
<name>A0A0E0NX07_ORYRU</name>
<evidence type="ECO:0000313" key="1">
    <source>
        <dbReference type="EnsemblPlants" id="ORUFI03G23390.1"/>
    </source>
</evidence>